<feature type="domain" description="NAD(P)-binding" evidence="1">
    <location>
        <begin position="5"/>
        <end position="302"/>
    </location>
</feature>
<gene>
    <name evidence="2" type="ORF">COW36_16235</name>
</gene>
<dbReference type="Gene3D" id="3.40.50.720">
    <property type="entry name" value="NAD(P)-binding Rossmann-like Domain"/>
    <property type="match status" value="1"/>
</dbReference>
<reference evidence="2 3" key="1">
    <citation type="submission" date="2017-09" db="EMBL/GenBank/DDBJ databases">
        <title>Depth-based differentiation of microbial function through sediment-hosted aquifers and enrichment of novel symbionts in the deep terrestrial subsurface.</title>
        <authorList>
            <person name="Probst A.J."/>
            <person name="Ladd B."/>
            <person name="Jarett J.K."/>
            <person name="Geller-Mcgrath D.E."/>
            <person name="Sieber C.M."/>
            <person name="Emerson J.B."/>
            <person name="Anantharaman K."/>
            <person name="Thomas B.C."/>
            <person name="Malmstrom R."/>
            <person name="Stieglmeier M."/>
            <person name="Klingl A."/>
            <person name="Woyke T."/>
            <person name="Ryan C.M."/>
            <person name="Banfield J.F."/>
        </authorList>
    </citation>
    <scope>NUCLEOTIDE SEQUENCE [LARGE SCALE GENOMIC DNA]</scope>
    <source>
        <strain evidence="2">CG17_big_fil_post_rev_8_21_14_2_50_48_46</strain>
    </source>
</reference>
<proteinExistence type="predicted"/>
<dbReference type="EMBL" id="PFFQ01000047">
    <property type="protein sequence ID" value="PIW15685.1"/>
    <property type="molecule type" value="Genomic_DNA"/>
</dbReference>
<dbReference type="Proteomes" id="UP000231019">
    <property type="component" value="Unassembled WGS sequence"/>
</dbReference>
<evidence type="ECO:0000313" key="2">
    <source>
        <dbReference type="EMBL" id="PIW15685.1"/>
    </source>
</evidence>
<dbReference type="AlphaFoldDB" id="A0A2M7G1R4"/>
<dbReference type="SUPFAM" id="SSF51735">
    <property type="entry name" value="NAD(P)-binding Rossmann-fold domains"/>
    <property type="match status" value="1"/>
</dbReference>
<sequence>MGQVLVTGAGGFIGSHLCEALVRSGVSVQALVHAGSGLGWLEDLPAEIRSELEIISGDVLEPETLRKWVVGKDQIFHLVNLQLKDSILHTHRFIDTHVTGTLNLLHAALSQDCQVIHASTSAVYGAPLYLPIDEKHPLQGSSPYLASKVAADMLAESFYRSFQLNLNVVRFFPLFGPRQSETSLLPWILEQVLDPLIEQVILPSLQASLDLSPVDNAVSALLAVAQAQLAGETLDFGMGQEISLSELASRTLALCEVSKPILEGPVLGLDQKIYTHFSCDLTKVRRLLNWQPPLDLEQGLKSTVAWYQATSRSQA</sequence>
<accession>A0A2M7G1R4</accession>
<organism evidence="2 3">
    <name type="scientific">bacterium (Candidatus Blackallbacteria) CG17_big_fil_post_rev_8_21_14_2_50_48_46</name>
    <dbReference type="NCBI Taxonomy" id="2014261"/>
    <lineage>
        <taxon>Bacteria</taxon>
        <taxon>Candidatus Blackallbacteria</taxon>
    </lineage>
</organism>
<protein>
    <submittedName>
        <fullName evidence="2">NAD-dependent dehydratase</fullName>
    </submittedName>
</protein>
<name>A0A2M7G1R4_9BACT</name>
<evidence type="ECO:0000313" key="3">
    <source>
        <dbReference type="Proteomes" id="UP000231019"/>
    </source>
</evidence>
<comment type="caution">
    <text evidence="2">The sequence shown here is derived from an EMBL/GenBank/DDBJ whole genome shotgun (WGS) entry which is preliminary data.</text>
</comment>
<evidence type="ECO:0000259" key="1">
    <source>
        <dbReference type="Pfam" id="PF16363"/>
    </source>
</evidence>
<dbReference type="PANTHER" id="PTHR43000">
    <property type="entry name" value="DTDP-D-GLUCOSE 4,6-DEHYDRATASE-RELATED"/>
    <property type="match status" value="1"/>
</dbReference>
<dbReference type="InterPro" id="IPR036291">
    <property type="entry name" value="NAD(P)-bd_dom_sf"/>
</dbReference>
<dbReference type="Pfam" id="PF16363">
    <property type="entry name" value="GDP_Man_Dehyd"/>
    <property type="match status" value="1"/>
</dbReference>
<dbReference type="InterPro" id="IPR016040">
    <property type="entry name" value="NAD(P)-bd_dom"/>
</dbReference>